<proteinExistence type="predicted"/>
<evidence type="ECO:0000313" key="2">
    <source>
        <dbReference type="Proteomes" id="UP000499080"/>
    </source>
</evidence>
<evidence type="ECO:0008006" key="3">
    <source>
        <dbReference type="Google" id="ProtNLM"/>
    </source>
</evidence>
<comment type="caution">
    <text evidence="1">The sequence shown here is derived from an EMBL/GenBank/DDBJ whole genome shotgun (WGS) entry which is preliminary data.</text>
</comment>
<dbReference type="EMBL" id="BGPR01000794">
    <property type="protein sequence ID" value="GBM35818.1"/>
    <property type="molecule type" value="Genomic_DNA"/>
</dbReference>
<keyword evidence="2" id="KW-1185">Reference proteome</keyword>
<organism evidence="1 2">
    <name type="scientific">Araneus ventricosus</name>
    <name type="common">Orbweaver spider</name>
    <name type="synonym">Epeira ventricosa</name>
    <dbReference type="NCBI Taxonomy" id="182803"/>
    <lineage>
        <taxon>Eukaryota</taxon>
        <taxon>Metazoa</taxon>
        <taxon>Ecdysozoa</taxon>
        <taxon>Arthropoda</taxon>
        <taxon>Chelicerata</taxon>
        <taxon>Arachnida</taxon>
        <taxon>Araneae</taxon>
        <taxon>Araneomorphae</taxon>
        <taxon>Entelegynae</taxon>
        <taxon>Araneoidea</taxon>
        <taxon>Araneidae</taxon>
        <taxon>Araneus</taxon>
    </lineage>
</organism>
<protein>
    <recommendedName>
        <fullName evidence="3">DUF4817 domain-containing protein</fullName>
    </recommendedName>
</protein>
<sequence length="118" mass="14054">MRESNASVKMATVQQTTRLWFYESKSIVTVQRRFRLEYRNCRFQVRTPSSVGVSNLREQERCRMTTVSEEVVERVRETCTPSLLIRTLNPLYPELIYHQICDSIFEPFDKFWSRIVPG</sequence>
<evidence type="ECO:0000313" key="1">
    <source>
        <dbReference type="EMBL" id="GBM35818.1"/>
    </source>
</evidence>
<name>A0A4Y2F5H8_ARAVE</name>
<reference evidence="1 2" key="1">
    <citation type="journal article" date="2019" name="Sci. Rep.">
        <title>Orb-weaving spider Araneus ventricosus genome elucidates the spidroin gene catalogue.</title>
        <authorList>
            <person name="Kono N."/>
            <person name="Nakamura H."/>
            <person name="Ohtoshi R."/>
            <person name="Moran D.A.P."/>
            <person name="Shinohara A."/>
            <person name="Yoshida Y."/>
            <person name="Fujiwara M."/>
            <person name="Mori M."/>
            <person name="Tomita M."/>
            <person name="Arakawa K."/>
        </authorList>
    </citation>
    <scope>NUCLEOTIDE SEQUENCE [LARGE SCALE GENOMIC DNA]</scope>
</reference>
<dbReference type="Proteomes" id="UP000499080">
    <property type="component" value="Unassembled WGS sequence"/>
</dbReference>
<dbReference type="AlphaFoldDB" id="A0A4Y2F5H8"/>
<gene>
    <name evidence="1" type="ORF">AVEN_43509_1</name>
</gene>
<accession>A0A4Y2F5H8</accession>